<evidence type="ECO:0000313" key="1">
    <source>
        <dbReference type="EMBL" id="PLS27439.1"/>
    </source>
</evidence>
<comment type="caution">
    <text evidence="1">The sequence shown here is derived from an EMBL/GenBank/DDBJ whole genome shotgun (WGS) entry which is preliminary data.</text>
</comment>
<proteinExistence type="predicted"/>
<evidence type="ECO:0000313" key="2">
    <source>
        <dbReference type="Proteomes" id="UP000234935"/>
    </source>
</evidence>
<keyword evidence="2" id="KW-1185">Reference proteome</keyword>
<protein>
    <submittedName>
        <fullName evidence="1">Uncharacterized protein</fullName>
    </submittedName>
</protein>
<organism evidence="1 2">
    <name type="scientific">Bifidobacterium anseris</name>
    <dbReference type="NCBI Taxonomy" id="2020963"/>
    <lineage>
        <taxon>Bacteria</taxon>
        <taxon>Bacillati</taxon>
        <taxon>Actinomycetota</taxon>
        <taxon>Actinomycetes</taxon>
        <taxon>Bifidobacteriales</taxon>
        <taxon>Bifidobacteriaceae</taxon>
        <taxon>Bifidobacterium</taxon>
    </lineage>
</organism>
<dbReference type="AlphaFoldDB" id="A0A2N5IZQ6"/>
<gene>
    <name evidence="1" type="ORF">CGZ88_0966</name>
</gene>
<sequence>MAEPVQIDWRKTVEALLSKSRRAFVPIDKSFIQLPRGSEKRKSILSEFVHNGDERGLKAYLLISASISSADKNGKWHTSLPLQAWARAFGCYETTEKIIVGKNAASRILNRLQNYNLIKKARLSGGKELDVELLSQDGSGGQYSRPKKRFVRLSYDFWRKRYDQRLSLAAIAMLLVVLGEKQPCVLPAERMPDWYGWSPDTAERGLRELVEKEVLCKKKMRREAALSPSGYAVVNEYTVKKPFDNDTLNLLRRRQKEVEE</sequence>
<dbReference type="RefSeq" id="WP_101671301.1">
    <property type="nucleotide sequence ID" value="NZ_NMYC01000003.1"/>
</dbReference>
<reference evidence="1 2" key="1">
    <citation type="submission" date="2017-07" db="EMBL/GenBank/DDBJ databases">
        <title>Bifidobacterium novel species.</title>
        <authorList>
            <person name="Lugli G.A."/>
            <person name="Milani C."/>
            <person name="Duranti S."/>
            <person name="Mangifesta M."/>
        </authorList>
    </citation>
    <scope>NUCLEOTIDE SEQUENCE [LARGE SCALE GENOMIC DNA]</scope>
    <source>
        <strain evidence="2">Goo31D</strain>
    </source>
</reference>
<dbReference type="EMBL" id="NMYC01000003">
    <property type="protein sequence ID" value="PLS27439.1"/>
    <property type="molecule type" value="Genomic_DNA"/>
</dbReference>
<name>A0A2N5IZQ6_9BIFI</name>
<accession>A0A2N5IZQ6</accession>
<dbReference type="Proteomes" id="UP000234935">
    <property type="component" value="Unassembled WGS sequence"/>
</dbReference>
<dbReference type="OrthoDB" id="4188495at2"/>